<dbReference type="InterPro" id="IPR008930">
    <property type="entry name" value="Terpenoid_cyclase/PrenylTrfase"/>
</dbReference>
<sequence>MESIEAKLRLARYKNFDPFYEGLLRSPPSKLAMATGRLSIGAPSFPLSKAFQSTPKAAPTELAFATDTISTLLALQQLDGRWNMDDAFLHAMHGLVPPCPPGVGSTMWATACALAALRRHPADFERLDLPCSKALTQVDAQVFEWAKQALPHIPNAANTVHRCFKQCVDKVA</sequence>
<name>A0A6G0X5A0_9STRA</name>
<keyword evidence="2" id="KW-1185">Reference proteome</keyword>
<dbReference type="EMBL" id="VJMJ01000101">
    <property type="protein sequence ID" value="KAF0735110.1"/>
    <property type="molecule type" value="Genomic_DNA"/>
</dbReference>
<reference evidence="1 2" key="1">
    <citation type="submission" date="2019-07" db="EMBL/GenBank/DDBJ databases">
        <title>Genomics analysis of Aphanomyces spp. identifies a new class of oomycete effector associated with host adaptation.</title>
        <authorList>
            <person name="Gaulin E."/>
        </authorList>
    </citation>
    <scope>NUCLEOTIDE SEQUENCE [LARGE SCALE GENOMIC DNA]</scope>
    <source>
        <strain evidence="1 2">ATCC 201684</strain>
    </source>
</reference>
<proteinExistence type="predicted"/>
<accession>A0A6G0X5A0</accession>
<comment type="caution">
    <text evidence="1">The sequence shown here is derived from an EMBL/GenBank/DDBJ whole genome shotgun (WGS) entry which is preliminary data.</text>
</comment>
<dbReference type="SUPFAM" id="SSF48239">
    <property type="entry name" value="Terpenoid cyclases/Protein prenyltransferases"/>
    <property type="match status" value="1"/>
</dbReference>
<dbReference type="VEuPathDB" id="FungiDB:AeMF1_001001"/>
<organism evidence="1 2">
    <name type="scientific">Aphanomyces euteiches</name>
    <dbReference type="NCBI Taxonomy" id="100861"/>
    <lineage>
        <taxon>Eukaryota</taxon>
        <taxon>Sar</taxon>
        <taxon>Stramenopiles</taxon>
        <taxon>Oomycota</taxon>
        <taxon>Saprolegniomycetes</taxon>
        <taxon>Saprolegniales</taxon>
        <taxon>Verrucalvaceae</taxon>
        <taxon>Aphanomyces</taxon>
    </lineage>
</organism>
<evidence type="ECO:0000313" key="1">
    <source>
        <dbReference type="EMBL" id="KAF0735110.1"/>
    </source>
</evidence>
<dbReference type="Proteomes" id="UP000481153">
    <property type="component" value="Unassembled WGS sequence"/>
</dbReference>
<protein>
    <submittedName>
        <fullName evidence="1">Uncharacterized protein</fullName>
    </submittedName>
</protein>
<evidence type="ECO:0000313" key="2">
    <source>
        <dbReference type="Proteomes" id="UP000481153"/>
    </source>
</evidence>
<gene>
    <name evidence="1" type="ORF">Ae201684_008323</name>
</gene>
<dbReference type="AlphaFoldDB" id="A0A6G0X5A0"/>